<evidence type="ECO:0000313" key="1">
    <source>
        <dbReference type="EMBL" id="KAI6092545.1"/>
    </source>
</evidence>
<accession>A0ACC0DK35</accession>
<protein>
    <submittedName>
        <fullName evidence="1">Uncharacterized protein</fullName>
    </submittedName>
</protein>
<gene>
    <name evidence="1" type="ORF">F4821DRAFT_224333</name>
</gene>
<comment type="caution">
    <text evidence="1">The sequence shown here is derived from an EMBL/GenBank/DDBJ whole genome shotgun (WGS) entry which is preliminary data.</text>
</comment>
<reference evidence="1 2" key="1">
    <citation type="journal article" date="2022" name="New Phytol.">
        <title>Ecological generalism drives hyperdiversity of secondary metabolite gene clusters in xylarialean endophytes.</title>
        <authorList>
            <person name="Franco M.E.E."/>
            <person name="Wisecaver J.H."/>
            <person name="Arnold A.E."/>
            <person name="Ju Y.M."/>
            <person name="Slot J.C."/>
            <person name="Ahrendt S."/>
            <person name="Moore L.P."/>
            <person name="Eastman K.E."/>
            <person name="Scott K."/>
            <person name="Konkel Z."/>
            <person name="Mondo S.J."/>
            <person name="Kuo A."/>
            <person name="Hayes R.D."/>
            <person name="Haridas S."/>
            <person name="Andreopoulos B."/>
            <person name="Riley R."/>
            <person name="LaButti K."/>
            <person name="Pangilinan J."/>
            <person name="Lipzen A."/>
            <person name="Amirebrahimi M."/>
            <person name="Yan J."/>
            <person name="Adam C."/>
            <person name="Keymanesh K."/>
            <person name="Ng V."/>
            <person name="Louie K."/>
            <person name="Northen T."/>
            <person name="Drula E."/>
            <person name="Henrissat B."/>
            <person name="Hsieh H.M."/>
            <person name="Youens-Clark K."/>
            <person name="Lutzoni F."/>
            <person name="Miadlikowska J."/>
            <person name="Eastwood D.C."/>
            <person name="Hamelin R.C."/>
            <person name="Grigoriev I.V."/>
            <person name="U'Ren J.M."/>
        </authorList>
    </citation>
    <scope>NUCLEOTIDE SEQUENCE [LARGE SCALE GENOMIC DNA]</scope>
    <source>
        <strain evidence="1 2">ER1909</strain>
    </source>
</reference>
<proteinExistence type="predicted"/>
<evidence type="ECO:0000313" key="2">
    <source>
        <dbReference type="Proteomes" id="UP001497680"/>
    </source>
</evidence>
<keyword evidence="2" id="KW-1185">Reference proteome</keyword>
<dbReference type="Proteomes" id="UP001497680">
    <property type="component" value="Unassembled WGS sequence"/>
</dbReference>
<name>A0ACC0DK35_9PEZI</name>
<organism evidence="1 2">
    <name type="scientific">Hypoxylon rubiginosum</name>
    <dbReference type="NCBI Taxonomy" id="110542"/>
    <lineage>
        <taxon>Eukaryota</taxon>
        <taxon>Fungi</taxon>
        <taxon>Dikarya</taxon>
        <taxon>Ascomycota</taxon>
        <taxon>Pezizomycotina</taxon>
        <taxon>Sordariomycetes</taxon>
        <taxon>Xylariomycetidae</taxon>
        <taxon>Xylariales</taxon>
        <taxon>Hypoxylaceae</taxon>
        <taxon>Hypoxylon</taxon>
    </lineage>
</organism>
<dbReference type="EMBL" id="MU394283">
    <property type="protein sequence ID" value="KAI6092545.1"/>
    <property type="molecule type" value="Genomic_DNA"/>
</dbReference>
<sequence>MGDLVKQNFLNDCKRLNLLDEEGNPVPNAKAELRKLGKKGRPKAQRINTDITEFSSSEGESVYGSSSSSSSRTTITPSSACYPVTPLLTYNDITPSTPGTPPGAPPGAPVSAASWPGGLPSPFIQQQFYPSPPQQYSPSQQYSFPQQQAFPQEQDFLQQQDLLQQPSLQQPPPIVHSSQKRTHDEMYMEDQQIDGQATVQGIPAEGNPPKRPHIEEPTAAAAVDTGAAVYDNFGMWEAGVEGTFDSFNPLDSNPLDSSHEGELDLALDHEAGFDVIDKEIPGKSSPVLSINEDGFDLFGDAETPAADEEALNVDSSEVKEPPGELRDTEEQPGGLRDME</sequence>